<evidence type="ECO:0000313" key="13">
    <source>
        <dbReference type="EMBL" id="PIU41108.1"/>
    </source>
</evidence>
<dbReference type="GO" id="GO:0051539">
    <property type="term" value="F:4 iron, 4 sulfur cluster binding"/>
    <property type="evidence" value="ECO:0007669"/>
    <property type="project" value="UniProtKB-KW"/>
</dbReference>
<evidence type="ECO:0000313" key="14">
    <source>
        <dbReference type="Proteomes" id="UP000230052"/>
    </source>
</evidence>
<keyword evidence="5" id="KW-0004">4Fe-4S</keyword>
<dbReference type="GO" id="GO:0006281">
    <property type="term" value="P:DNA repair"/>
    <property type="evidence" value="ECO:0007669"/>
    <property type="project" value="UniProtKB-KW"/>
</dbReference>
<feature type="domain" description="Uracil-DNA glycosylase-like" evidence="12">
    <location>
        <begin position="71"/>
        <end position="217"/>
    </location>
</feature>
<evidence type="ECO:0000256" key="9">
    <source>
        <dbReference type="ARBA" id="ARBA00023004"/>
    </source>
</evidence>
<organism evidence="13 14">
    <name type="scientific">Candidatus Aquitaenariimonas noxiae</name>
    <dbReference type="NCBI Taxonomy" id="1974741"/>
    <lineage>
        <taxon>Bacteria</taxon>
        <taxon>Pseudomonadati</taxon>
        <taxon>Candidatus Omnitrophota</taxon>
        <taxon>Candidatus Aquitaenariimonas</taxon>
    </lineage>
</organism>
<evidence type="ECO:0000256" key="10">
    <source>
        <dbReference type="ARBA" id="ARBA00023014"/>
    </source>
</evidence>
<dbReference type="SMART" id="SM00987">
    <property type="entry name" value="UreE_C"/>
    <property type="match status" value="1"/>
</dbReference>
<dbReference type="InterPro" id="IPR005273">
    <property type="entry name" value="Ura-DNA_glyco_family4"/>
</dbReference>
<keyword evidence="10" id="KW-0411">Iron-sulfur</keyword>
<proteinExistence type="inferred from homology"/>
<dbReference type="GO" id="GO:0004844">
    <property type="term" value="F:uracil DNA N-glycosylase activity"/>
    <property type="evidence" value="ECO:0007669"/>
    <property type="project" value="UniProtKB-EC"/>
</dbReference>
<dbReference type="Gene3D" id="3.40.470.10">
    <property type="entry name" value="Uracil-DNA glycosylase-like domain"/>
    <property type="match status" value="1"/>
</dbReference>
<keyword evidence="9" id="KW-0408">Iron</keyword>
<evidence type="ECO:0000259" key="12">
    <source>
        <dbReference type="SMART" id="SM00986"/>
    </source>
</evidence>
<evidence type="ECO:0000256" key="7">
    <source>
        <dbReference type="ARBA" id="ARBA00022763"/>
    </source>
</evidence>
<evidence type="ECO:0000256" key="4">
    <source>
        <dbReference type="ARBA" id="ARBA00019403"/>
    </source>
</evidence>
<dbReference type="Proteomes" id="UP000230052">
    <property type="component" value="Unassembled WGS sequence"/>
</dbReference>
<evidence type="ECO:0000256" key="1">
    <source>
        <dbReference type="ARBA" id="ARBA00001400"/>
    </source>
</evidence>
<protein>
    <recommendedName>
        <fullName evidence="4">Type-4 uracil-DNA glycosylase</fullName>
        <ecNumber evidence="3">3.2.2.27</ecNumber>
    </recommendedName>
</protein>
<evidence type="ECO:0000256" key="3">
    <source>
        <dbReference type="ARBA" id="ARBA00012030"/>
    </source>
</evidence>
<comment type="caution">
    <text evidence="13">The sequence shown here is derived from an EMBL/GenBank/DDBJ whole genome shotgun (WGS) entry which is preliminary data.</text>
</comment>
<dbReference type="InterPro" id="IPR036895">
    <property type="entry name" value="Uracil-DNA_glycosylase-like_sf"/>
</dbReference>
<reference evidence="13 14" key="1">
    <citation type="submission" date="2017-09" db="EMBL/GenBank/DDBJ databases">
        <title>Depth-based differentiation of microbial function through sediment-hosted aquifers and enrichment of novel symbionts in the deep terrestrial subsurface.</title>
        <authorList>
            <person name="Probst A.J."/>
            <person name="Ladd B."/>
            <person name="Jarett J.K."/>
            <person name="Geller-Mcgrath D.E."/>
            <person name="Sieber C.M."/>
            <person name="Emerson J.B."/>
            <person name="Anantharaman K."/>
            <person name="Thomas B.C."/>
            <person name="Malmstrom R."/>
            <person name="Stieglmeier M."/>
            <person name="Klingl A."/>
            <person name="Woyke T."/>
            <person name="Ryan C.M."/>
            <person name="Banfield J.F."/>
        </authorList>
    </citation>
    <scope>NUCLEOTIDE SEQUENCE [LARGE SCALE GENOMIC DNA]</scope>
    <source>
        <strain evidence="13">CG07_land_8_20_14_0_80_42_15</strain>
    </source>
</reference>
<dbReference type="EMBL" id="PEWV01000071">
    <property type="protein sequence ID" value="PIU41108.1"/>
    <property type="molecule type" value="Genomic_DNA"/>
</dbReference>
<gene>
    <name evidence="13" type="ORF">COS99_07160</name>
</gene>
<dbReference type="SUPFAM" id="SSF52141">
    <property type="entry name" value="Uracil-DNA glycosylase-like"/>
    <property type="match status" value="1"/>
</dbReference>
<dbReference type="AlphaFoldDB" id="A0A2J0KRA6"/>
<dbReference type="SMART" id="SM00986">
    <property type="entry name" value="UDG"/>
    <property type="match status" value="1"/>
</dbReference>
<comment type="similarity">
    <text evidence="2">Belongs to the uracil-DNA glycosylase (UDG) superfamily. Type 4 (UDGa) family.</text>
</comment>
<accession>A0A2J0KRA6</accession>
<evidence type="ECO:0000256" key="8">
    <source>
        <dbReference type="ARBA" id="ARBA00022801"/>
    </source>
</evidence>
<keyword evidence="11" id="KW-0234">DNA repair</keyword>
<dbReference type="InterPro" id="IPR051536">
    <property type="entry name" value="UDG_Type-4/5"/>
</dbReference>
<evidence type="ECO:0000256" key="11">
    <source>
        <dbReference type="ARBA" id="ARBA00023204"/>
    </source>
</evidence>
<dbReference type="EC" id="3.2.2.27" evidence="3"/>
<comment type="catalytic activity">
    <reaction evidence="1">
        <text>Hydrolyzes single-stranded DNA or mismatched double-stranded DNA and polynucleotides, releasing free uracil.</text>
        <dbReference type="EC" id="3.2.2.27"/>
    </reaction>
</comment>
<name>A0A2J0KRA6_9BACT</name>
<dbReference type="Pfam" id="PF03167">
    <property type="entry name" value="UDG"/>
    <property type="match status" value="1"/>
</dbReference>
<dbReference type="NCBIfam" id="TIGR00758">
    <property type="entry name" value="UDG_fam4"/>
    <property type="match status" value="1"/>
</dbReference>
<dbReference type="GO" id="GO:0046872">
    <property type="term" value="F:metal ion binding"/>
    <property type="evidence" value="ECO:0007669"/>
    <property type="project" value="UniProtKB-KW"/>
</dbReference>
<sequence length="231" mass="26168">MTAKNKISSILKDLKRYLEFEKESGINDLYLEKGGIISKNVDKEKKLKNLAIKVSACSGCSLSETRKNVVFGSGNPKARLVFVGEAPGYDEDVQGLPFVGRAGQLLTKIIESIKYDRKNVYICNILKCRPPQNRSPLPSEIFACQEYLIEQLNIIKPKLICALGKFAAQTLLKTDTPISLLRGKFYDYQGIKLIPTFHPAYLLRNPNDKRLVWEDMKKIKKFLEAENGKPR</sequence>
<keyword evidence="8" id="KW-0378">Hydrolase</keyword>
<keyword evidence="7" id="KW-0227">DNA damage</keyword>
<evidence type="ECO:0000256" key="5">
    <source>
        <dbReference type="ARBA" id="ARBA00022485"/>
    </source>
</evidence>
<evidence type="ECO:0000256" key="6">
    <source>
        <dbReference type="ARBA" id="ARBA00022723"/>
    </source>
</evidence>
<evidence type="ECO:0000256" key="2">
    <source>
        <dbReference type="ARBA" id="ARBA00006521"/>
    </source>
</evidence>
<dbReference type="CDD" id="cd10030">
    <property type="entry name" value="UDG-F4_TTUDGA_SPO1dp_like"/>
    <property type="match status" value="1"/>
</dbReference>
<dbReference type="InterPro" id="IPR005122">
    <property type="entry name" value="Uracil-DNA_glycosylase-like"/>
</dbReference>
<keyword evidence="6" id="KW-0479">Metal-binding</keyword>
<dbReference type="PANTHER" id="PTHR33693:SF1">
    <property type="entry name" value="TYPE-4 URACIL-DNA GLYCOSYLASE"/>
    <property type="match status" value="1"/>
</dbReference>
<dbReference type="PANTHER" id="PTHR33693">
    <property type="entry name" value="TYPE-5 URACIL-DNA GLYCOSYLASE"/>
    <property type="match status" value="1"/>
</dbReference>